<accession>A0A5B7HG49</accession>
<name>A0A5B7HG49_PORTR</name>
<protein>
    <submittedName>
        <fullName evidence="1">Uncharacterized protein</fullName>
    </submittedName>
</protein>
<evidence type="ECO:0000313" key="1">
    <source>
        <dbReference type="EMBL" id="MPC70172.1"/>
    </source>
</evidence>
<sequence length="77" mass="8366">MDTAVITINSFRHTTNRGDLFQPAMGKRKKDTRVPIKTVGHITGERSLPLPEVACAFLSPELSHVTPSGTTVAARHV</sequence>
<dbReference type="EMBL" id="VSRR010030678">
    <property type="protein sequence ID" value="MPC70172.1"/>
    <property type="molecule type" value="Genomic_DNA"/>
</dbReference>
<proteinExistence type="predicted"/>
<dbReference type="Proteomes" id="UP000324222">
    <property type="component" value="Unassembled WGS sequence"/>
</dbReference>
<comment type="caution">
    <text evidence="1">The sequence shown here is derived from an EMBL/GenBank/DDBJ whole genome shotgun (WGS) entry which is preliminary data.</text>
</comment>
<evidence type="ECO:0000313" key="2">
    <source>
        <dbReference type="Proteomes" id="UP000324222"/>
    </source>
</evidence>
<gene>
    <name evidence="1" type="ORF">E2C01_064413</name>
</gene>
<reference evidence="1 2" key="1">
    <citation type="submission" date="2019-05" db="EMBL/GenBank/DDBJ databases">
        <title>Another draft genome of Portunus trituberculatus and its Hox gene families provides insights of decapod evolution.</title>
        <authorList>
            <person name="Jeong J.-H."/>
            <person name="Song I."/>
            <person name="Kim S."/>
            <person name="Choi T."/>
            <person name="Kim D."/>
            <person name="Ryu S."/>
            <person name="Kim W."/>
        </authorList>
    </citation>
    <scope>NUCLEOTIDE SEQUENCE [LARGE SCALE GENOMIC DNA]</scope>
    <source>
        <tissue evidence="1">Muscle</tissue>
    </source>
</reference>
<keyword evidence="2" id="KW-1185">Reference proteome</keyword>
<organism evidence="1 2">
    <name type="scientific">Portunus trituberculatus</name>
    <name type="common">Swimming crab</name>
    <name type="synonym">Neptunus trituberculatus</name>
    <dbReference type="NCBI Taxonomy" id="210409"/>
    <lineage>
        <taxon>Eukaryota</taxon>
        <taxon>Metazoa</taxon>
        <taxon>Ecdysozoa</taxon>
        <taxon>Arthropoda</taxon>
        <taxon>Crustacea</taxon>
        <taxon>Multicrustacea</taxon>
        <taxon>Malacostraca</taxon>
        <taxon>Eumalacostraca</taxon>
        <taxon>Eucarida</taxon>
        <taxon>Decapoda</taxon>
        <taxon>Pleocyemata</taxon>
        <taxon>Brachyura</taxon>
        <taxon>Eubrachyura</taxon>
        <taxon>Portunoidea</taxon>
        <taxon>Portunidae</taxon>
        <taxon>Portuninae</taxon>
        <taxon>Portunus</taxon>
    </lineage>
</organism>
<dbReference type="AlphaFoldDB" id="A0A5B7HG49"/>